<evidence type="ECO:0000313" key="4">
    <source>
        <dbReference type="EMBL" id="UXI70051.1"/>
    </source>
</evidence>
<dbReference type="EMBL" id="CP104694">
    <property type="protein sequence ID" value="UXI70051.1"/>
    <property type="molecule type" value="Genomic_DNA"/>
</dbReference>
<feature type="repeat" description="ANK" evidence="3">
    <location>
        <begin position="152"/>
        <end position="184"/>
    </location>
</feature>
<name>A0ABY6BKB2_9GAMM</name>
<evidence type="ECO:0000313" key="5">
    <source>
        <dbReference type="Proteomes" id="UP001064632"/>
    </source>
</evidence>
<evidence type="ECO:0000256" key="2">
    <source>
        <dbReference type="ARBA" id="ARBA00023043"/>
    </source>
</evidence>
<sequence>MRRPSLVVPAGGRNTARVSGFRVAMRLAMLLALVSGVAGALQGASRRTPGTEGAPAMRRGETMAIVSRARLALTPDNLVDPLLRGDVTIVEALLSAGVDVKARASMLQSPMQLAVSACANLRGQGQRGAASALAMIEVLLRHGAELDRPGPGGLTALMVAAQHCPGAVITRLVQAGADTSVRTTQGYTALSLALFAGNHDAAEVLLAAGARTGGVVLTRLMEGRPADARTAELIRRAGLP</sequence>
<dbReference type="Pfam" id="PF12796">
    <property type="entry name" value="Ank_2"/>
    <property type="match status" value="1"/>
</dbReference>
<dbReference type="Gene3D" id="1.25.40.20">
    <property type="entry name" value="Ankyrin repeat-containing domain"/>
    <property type="match status" value="1"/>
</dbReference>
<dbReference type="PANTHER" id="PTHR24198">
    <property type="entry name" value="ANKYRIN REPEAT AND PROTEIN KINASE DOMAIN-CONTAINING PROTEIN"/>
    <property type="match status" value="1"/>
</dbReference>
<keyword evidence="5" id="KW-1185">Reference proteome</keyword>
<dbReference type="PANTHER" id="PTHR24198:SF165">
    <property type="entry name" value="ANKYRIN REPEAT-CONTAINING PROTEIN-RELATED"/>
    <property type="match status" value="1"/>
</dbReference>
<proteinExistence type="predicted"/>
<dbReference type="Proteomes" id="UP001064632">
    <property type="component" value="Chromosome"/>
</dbReference>
<protein>
    <submittedName>
        <fullName evidence="4">Ankyrin repeat domain-containing protein</fullName>
    </submittedName>
</protein>
<dbReference type="InterPro" id="IPR036770">
    <property type="entry name" value="Ankyrin_rpt-contain_sf"/>
</dbReference>
<dbReference type="RefSeq" id="WP_261697002.1">
    <property type="nucleotide sequence ID" value="NZ_CP104694.1"/>
</dbReference>
<dbReference type="SUPFAM" id="SSF48403">
    <property type="entry name" value="Ankyrin repeat"/>
    <property type="match status" value="1"/>
</dbReference>
<dbReference type="InterPro" id="IPR002110">
    <property type="entry name" value="Ankyrin_rpt"/>
</dbReference>
<gene>
    <name evidence="4" type="ORF">N4264_10620</name>
</gene>
<dbReference type="PROSITE" id="PS50088">
    <property type="entry name" value="ANK_REPEAT"/>
    <property type="match status" value="2"/>
</dbReference>
<evidence type="ECO:0000256" key="1">
    <source>
        <dbReference type="ARBA" id="ARBA00022737"/>
    </source>
</evidence>
<feature type="repeat" description="ANK" evidence="3">
    <location>
        <begin position="185"/>
        <end position="210"/>
    </location>
</feature>
<reference evidence="4" key="1">
    <citation type="submission" date="2022-09" db="EMBL/GenBank/DDBJ databases">
        <title>Tahibacter sp. nov., isolated from a fresh water.</title>
        <authorList>
            <person name="Baek J.H."/>
            <person name="Lee J.K."/>
            <person name="Kim J.M."/>
            <person name="Jeon C.O."/>
        </authorList>
    </citation>
    <scope>NUCLEOTIDE SEQUENCE</scope>
    <source>
        <strain evidence="4">W38</strain>
    </source>
</reference>
<dbReference type="PROSITE" id="PS50297">
    <property type="entry name" value="ANK_REP_REGION"/>
    <property type="match status" value="1"/>
</dbReference>
<keyword evidence="1" id="KW-0677">Repeat</keyword>
<organism evidence="4 5">
    <name type="scientific">Tahibacter amnicola</name>
    <dbReference type="NCBI Taxonomy" id="2976241"/>
    <lineage>
        <taxon>Bacteria</taxon>
        <taxon>Pseudomonadati</taxon>
        <taxon>Pseudomonadota</taxon>
        <taxon>Gammaproteobacteria</taxon>
        <taxon>Lysobacterales</taxon>
        <taxon>Rhodanobacteraceae</taxon>
        <taxon>Tahibacter</taxon>
    </lineage>
</organism>
<evidence type="ECO:0000256" key="3">
    <source>
        <dbReference type="PROSITE-ProRule" id="PRU00023"/>
    </source>
</evidence>
<dbReference type="SMART" id="SM00248">
    <property type="entry name" value="ANK"/>
    <property type="match status" value="3"/>
</dbReference>
<accession>A0ABY6BKB2</accession>
<keyword evidence="2 3" id="KW-0040">ANK repeat</keyword>